<gene>
    <name evidence="1" type="ORF">LSH36_338g05013</name>
</gene>
<evidence type="ECO:0000313" key="2">
    <source>
        <dbReference type="Proteomes" id="UP001208570"/>
    </source>
</evidence>
<name>A0AAD9JGC9_9ANNE</name>
<dbReference type="AlphaFoldDB" id="A0AAD9JGC9"/>
<reference evidence="1" key="1">
    <citation type="journal article" date="2023" name="Mol. Biol. Evol.">
        <title>Third-Generation Sequencing Reveals the Adaptive Role of the Epigenome in Three Deep-Sea Polychaetes.</title>
        <authorList>
            <person name="Perez M."/>
            <person name="Aroh O."/>
            <person name="Sun Y."/>
            <person name="Lan Y."/>
            <person name="Juniper S.K."/>
            <person name="Young C.R."/>
            <person name="Angers B."/>
            <person name="Qian P.Y."/>
        </authorList>
    </citation>
    <scope>NUCLEOTIDE SEQUENCE</scope>
    <source>
        <strain evidence="1">P08H-3</strain>
    </source>
</reference>
<dbReference type="EMBL" id="JAODUP010000338">
    <property type="protein sequence ID" value="KAK2152166.1"/>
    <property type="molecule type" value="Genomic_DNA"/>
</dbReference>
<dbReference type="SUPFAM" id="SSF143990">
    <property type="entry name" value="YbiA-like"/>
    <property type="match status" value="1"/>
</dbReference>
<dbReference type="Proteomes" id="UP001208570">
    <property type="component" value="Unassembled WGS sequence"/>
</dbReference>
<sequence length="156" mass="17738">MGDNLAFSGIPEVKEENSDNIRKMINELFVHMGLEGEKIHVLRSHRIGIARHNPVRSRDIVAVFDMRASLTKDKLKIEGKVFTINDLDKLPEKVNMASKLDKVTYSSVEQYSQRTKALMIQDNSKAAEIILTRDPMIIKSIGDTIPTTQMWTDNQL</sequence>
<accession>A0AAD9JGC9</accession>
<protein>
    <submittedName>
        <fullName evidence="1">Uncharacterized protein</fullName>
    </submittedName>
</protein>
<keyword evidence="2" id="KW-1185">Reference proteome</keyword>
<proteinExistence type="predicted"/>
<dbReference type="InterPro" id="IPR037238">
    <property type="entry name" value="YbiA-like_sf"/>
</dbReference>
<comment type="caution">
    <text evidence="1">The sequence shown here is derived from an EMBL/GenBank/DDBJ whole genome shotgun (WGS) entry which is preliminary data.</text>
</comment>
<evidence type="ECO:0000313" key="1">
    <source>
        <dbReference type="EMBL" id="KAK2152166.1"/>
    </source>
</evidence>
<organism evidence="1 2">
    <name type="scientific">Paralvinella palmiformis</name>
    <dbReference type="NCBI Taxonomy" id="53620"/>
    <lineage>
        <taxon>Eukaryota</taxon>
        <taxon>Metazoa</taxon>
        <taxon>Spiralia</taxon>
        <taxon>Lophotrochozoa</taxon>
        <taxon>Annelida</taxon>
        <taxon>Polychaeta</taxon>
        <taxon>Sedentaria</taxon>
        <taxon>Canalipalpata</taxon>
        <taxon>Terebellida</taxon>
        <taxon>Terebelliformia</taxon>
        <taxon>Alvinellidae</taxon>
        <taxon>Paralvinella</taxon>
    </lineage>
</organism>